<evidence type="ECO:0000313" key="3">
    <source>
        <dbReference type="Proteomes" id="UP000236161"/>
    </source>
</evidence>
<evidence type="ECO:0000256" key="1">
    <source>
        <dbReference type="SAM" id="MobiDB-lite"/>
    </source>
</evidence>
<gene>
    <name evidence="2" type="ORF">AXF42_Ash013014</name>
</gene>
<dbReference type="EMBL" id="KZ451955">
    <property type="protein sequence ID" value="PKA58290.1"/>
    <property type="molecule type" value="Genomic_DNA"/>
</dbReference>
<reference evidence="2 3" key="1">
    <citation type="journal article" date="2017" name="Nature">
        <title>The Apostasia genome and the evolution of orchids.</title>
        <authorList>
            <person name="Zhang G.Q."/>
            <person name="Liu K.W."/>
            <person name="Li Z."/>
            <person name="Lohaus R."/>
            <person name="Hsiao Y.Y."/>
            <person name="Niu S.C."/>
            <person name="Wang J.Y."/>
            <person name="Lin Y.C."/>
            <person name="Xu Q."/>
            <person name="Chen L.J."/>
            <person name="Yoshida K."/>
            <person name="Fujiwara S."/>
            <person name="Wang Z.W."/>
            <person name="Zhang Y.Q."/>
            <person name="Mitsuda N."/>
            <person name="Wang M."/>
            <person name="Liu G.H."/>
            <person name="Pecoraro L."/>
            <person name="Huang H.X."/>
            <person name="Xiao X.J."/>
            <person name="Lin M."/>
            <person name="Wu X.Y."/>
            <person name="Wu W.L."/>
            <person name="Chen Y.Y."/>
            <person name="Chang S.B."/>
            <person name="Sakamoto S."/>
            <person name="Ohme-Takagi M."/>
            <person name="Yagi M."/>
            <person name="Zeng S.J."/>
            <person name="Shen C.Y."/>
            <person name="Yeh C.M."/>
            <person name="Luo Y.B."/>
            <person name="Tsai W.C."/>
            <person name="Van de Peer Y."/>
            <person name="Liu Z.J."/>
        </authorList>
    </citation>
    <scope>NUCLEOTIDE SEQUENCE [LARGE SCALE GENOMIC DNA]</scope>
    <source>
        <strain evidence="3">cv. Shenzhen</strain>
        <tissue evidence="2">Stem</tissue>
    </source>
</reference>
<name>A0A2I0ARX2_9ASPA</name>
<proteinExistence type="predicted"/>
<dbReference type="Proteomes" id="UP000236161">
    <property type="component" value="Unassembled WGS sequence"/>
</dbReference>
<organism evidence="2 3">
    <name type="scientific">Apostasia shenzhenica</name>
    <dbReference type="NCBI Taxonomy" id="1088818"/>
    <lineage>
        <taxon>Eukaryota</taxon>
        <taxon>Viridiplantae</taxon>
        <taxon>Streptophyta</taxon>
        <taxon>Embryophyta</taxon>
        <taxon>Tracheophyta</taxon>
        <taxon>Spermatophyta</taxon>
        <taxon>Magnoliopsida</taxon>
        <taxon>Liliopsida</taxon>
        <taxon>Asparagales</taxon>
        <taxon>Orchidaceae</taxon>
        <taxon>Apostasioideae</taxon>
        <taxon>Apostasia</taxon>
    </lineage>
</organism>
<feature type="compositionally biased region" description="Polar residues" evidence="1">
    <location>
        <begin position="1"/>
        <end position="10"/>
    </location>
</feature>
<feature type="region of interest" description="Disordered" evidence="1">
    <location>
        <begin position="1"/>
        <end position="32"/>
    </location>
</feature>
<evidence type="ECO:0000313" key="2">
    <source>
        <dbReference type="EMBL" id="PKA58290.1"/>
    </source>
</evidence>
<protein>
    <submittedName>
        <fullName evidence="2">Uncharacterized protein</fullName>
    </submittedName>
</protein>
<keyword evidence="3" id="KW-1185">Reference proteome</keyword>
<dbReference type="OrthoDB" id="8062037at2759"/>
<sequence>MRNSAASIQESSREAHESSAIPRSEAAAGEEESMADVCSVCLAEFRERQQVIWLPVLTDITPAAFCICWHLTPIARIAEQRYSL</sequence>
<accession>A0A2I0ARX2</accession>
<dbReference type="AlphaFoldDB" id="A0A2I0ARX2"/>